<dbReference type="EMBL" id="CP114014">
    <property type="protein sequence ID" value="XAY03381.1"/>
    <property type="molecule type" value="Genomic_DNA"/>
</dbReference>
<reference evidence="1" key="1">
    <citation type="submission" date="2022-12" db="EMBL/GenBank/DDBJ databases">
        <title>Paraconexibacter alkalitolerans sp. nov. and Baekduia alba sp. nov., isolated from soil and emended description of the genera Paraconexibacter (Chun et al., 2020) and Baekduia (An et al., 2020).</title>
        <authorList>
            <person name="Vieira S."/>
            <person name="Huber K.J."/>
            <person name="Geppert A."/>
            <person name="Wolf J."/>
            <person name="Neumann-Schaal M."/>
            <person name="Muesken M."/>
            <person name="Overmann J."/>
        </authorList>
    </citation>
    <scope>NUCLEOTIDE SEQUENCE</scope>
    <source>
        <strain evidence="1">AEG42_29</strain>
    </source>
</reference>
<protein>
    <submittedName>
        <fullName evidence="1">Uncharacterized protein</fullName>
    </submittedName>
</protein>
<dbReference type="RefSeq" id="WP_354699937.1">
    <property type="nucleotide sequence ID" value="NZ_CP114014.1"/>
</dbReference>
<proteinExistence type="predicted"/>
<dbReference type="AlphaFoldDB" id="A0AAU7AP02"/>
<gene>
    <name evidence="1" type="ORF">DSM112329_00195</name>
</gene>
<sequence>MQPLDVTRRAGLIFLSYRFSQGAIGTQNRLLLLLEERWAPTLFAREDLPAVRREVRRRVGSYFLNDRLHPAIALPWTNGKAGPASKTEAVVTNELAALFRRFEHREELVPASPDPVALAGSIVFMDDGYLRRSQGRNSNSIELRIIRESRASDPWHSVFVAHALLDRPTGSREYDLLFGLLGSEEVLEALPTVDRRILSRVIDRYNERQDLRPAHRVRLMGTLEALV</sequence>
<evidence type="ECO:0000313" key="1">
    <source>
        <dbReference type="EMBL" id="XAY03381.1"/>
    </source>
</evidence>
<name>A0AAU7AP02_9ACTN</name>
<dbReference type="KEGG" id="parq:DSM112329_00195"/>
<accession>A0AAU7AP02</accession>
<organism evidence="1">
    <name type="scientific">Paraconexibacter sp. AEG42_29</name>
    <dbReference type="NCBI Taxonomy" id="2997339"/>
    <lineage>
        <taxon>Bacteria</taxon>
        <taxon>Bacillati</taxon>
        <taxon>Actinomycetota</taxon>
        <taxon>Thermoleophilia</taxon>
        <taxon>Solirubrobacterales</taxon>
        <taxon>Paraconexibacteraceae</taxon>
        <taxon>Paraconexibacter</taxon>
    </lineage>
</organism>